<dbReference type="Proteomes" id="UP000256964">
    <property type="component" value="Unassembled WGS sequence"/>
</dbReference>
<keyword evidence="4" id="KW-1185">Reference proteome</keyword>
<evidence type="ECO:0000313" key="3">
    <source>
        <dbReference type="EMBL" id="RDX47771.1"/>
    </source>
</evidence>
<feature type="region of interest" description="Disordered" evidence="1">
    <location>
        <begin position="219"/>
        <end position="278"/>
    </location>
</feature>
<evidence type="ECO:0000256" key="1">
    <source>
        <dbReference type="SAM" id="MobiDB-lite"/>
    </source>
</evidence>
<dbReference type="CDD" id="cd09917">
    <property type="entry name" value="F-box_SF"/>
    <property type="match status" value="1"/>
</dbReference>
<dbReference type="Pfam" id="PF00646">
    <property type="entry name" value="F-box"/>
    <property type="match status" value="1"/>
</dbReference>
<organism evidence="3 4">
    <name type="scientific">Lentinus brumalis</name>
    <dbReference type="NCBI Taxonomy" id="2498619"/>
    <lineage>
        <taxon>Eukaryota</taxon>
        <taxon>Fungi</taxon>
        <taxon>Dikarya</taxon>
        <taxon>Basidiomycota</taxon>
        <taxon>Agaricomycotina</taxon>
        <taxon>Agaricomycetes</taxon>
        <taxon>Polyporales</taxon>
        <taxon>Polyporaceae</taxon>
        <taxon>Lentinus</taxon>
    </lineage>
</organism>
<dbReference type="OrthoDB" id="2758753at2759"/>
<dbReference type="EMBL" id="KZ857416">
    <property type="protein sequence ID" value="RDX47771.1"/>
    <property type="molecule type" value="Genomic_DNA"/>
</dbReference>
<name>A0A371D5H3_9APHY</name>
<accession>A0A371D5H3</accession>
<dbReference type="AlphaFoldDB" id="A0A371D5H3"/>
<dbReference type="Gene3D" id="3.80.10.10">
    <property type="entry name" value="Ribonuclease Inhibitor"/>
    <property type="match status" value="1"/>
</dbReference>
<sequence>MAVEDPVRVVNLPNPEPAAPHPNGGHIPAIPDDVVREIATFLDFEDRLSLSLTSHHMYAVVQPRLQEIVVEAPRLNALHKWIFEDPDVRGPQLRALVFVAPPVYWSWFDRSRYSTAVQFCLDIIGRASRLEELSCAPFLSHGLSSQNLQGLTRLKSLHLGGCTGEILASLRLPATLATLHLSDNPSGTVLPFRRILRSIYHLSALRTLVLERLSLPDEYGDDVDTDDGATTDGDVDGVADCIEDTDADTDTSDDDGADADEDAEGEDEEDGNHHGPGSADALIISSVRTLKTLEQQLPPCVSLATTFPNLQTLCLDGSTHLNTETEIIGTLQHLIVSNSFQGEQVRWFVNHLTYILGSTGPNDDLFLDSACDPTHLVSLTIQLVFISFLVWDKVTGYASSIRLLEIESLETPLPDYISLFHKQFNPVAPVALPLLCLSILAPSPSIPPPADAEETRNVFLDRAFKYLPSLRYVALACAHSTASEMSTYQDDYAEVSASWRWWRVLRDDDGTPVEIREIPCWEGERVRAYLRDGDREAAEQFDDNFVALR</sequence>
<evidence type="ECO:0000259" key="2">
    <source>
        <dbReference type="Pfam" id="PF00646"/>
    </source>
</evidence>
<dbReference type="InterPro" id="IPR036047">
    <property type="entry name" value="F-box-like_dom_sf"/>
</dbReference>
<feature type="domain" description="F-box" evidence="2">
    <location>
        <begin position="29"/>
        <end position="61"/>
    </location>
</feature>
<dbReference type="InterPro" id="IPR001810">
    <property type="entry name" value="F-box_dom"/>
</dbReference>
<dbReference type="InterPro" id="IPR032675">
    <property type="entry name" value="LRR_dom_sf"/>
</dbReference>
<dbReference type="SUPFAM" id="SSF81383">
    <property type="entry name" value="F-box domain"/>
    <property type="match status" value="1"/>
</dbReference>
<dbReference type="STRING" id="139420.A0A371D5H3"/>
<dbReference type="SUPFAM" id="SSF52058">
    <property type="entry name" value="L domain-like"/>
    <property type="match status" value="1"/>
</dbReference>
<feature type="compositionally biased region" description="Acidic residues" evidence="1">
    <location>
        <begin position="219"/>
        <end position="270"/>
    </location>
</feature>
<evidence type="ECO:0000313" key="4">
    <source>
        <dbReference type="Proteomes" id="UP000256964"/>
    </source>
</evidence>
<proteinExistence type="predicted"/>
<reference evidence="3 4" key="1">
    <citation type="journal article" date="2018" name="Biotechnol. Biofuels">
        <title>Integrative visual omics of the white-rot fungus Polyporus brumalis exposes the biotechnological potential of its oxidative enzymes for delignifying raw plant biomass.</title>
        <authorList>
            <person name="Miyauchi S."/>
            <person name="Rancon A."/>
            <person name="Drula E."/>
            <person name="Hage H."/>
            <person name="Chaduli D."/>
            <person name="Favel A."/>
            <person name="Grisel S."/>
            <person name="Henrissat B."/>
            <person name="Herpoel-Gimbert I."/>
            <person name="Ruiz-Duenas F.J."/>
            <person name="Chevret D."/>
            <person name="Hainaut M."/>
            <person name="Lin J."/>
            <person name="Wang M."/>
            <person name="Pangilinan J."/>
            <person name="Lipzen A."/>
            <person name="Lesage-Meessen L."/>
            <person name="Navarro D."/>
            <person name="Riley R."/>
            <person name="Grigoriev I.V."/>
            <person name="Zhou S."/>
            <person name="Raouche S."/>
            <person name="Rosso M.N."/>
        </authorList>
    </citation>
    <scope>NUCLEOTIDE SEQUENCE [LARGE SCALE GENOMIC DNA]</scope>
    <source>
        <strain evidence="3 4">BRFM 1820</strain>
    </source>
</reference>
<gene>
    <name evidence="3" type="ORF">OH76DRAFT_1557575</name>
</gene>
<protein>
    <recommendedName>
        <fullName evidence="2">F-box domain-containing protein</fullName>
    </recommendedName>
</protein>